<dbReference type="EMBL" id="CP049216">
    <property type="protein sequence ID" value="QTG12351.1"/>
    <property type="molecule type" value="Genomic_DNA"/>
</dbReference>
<dbReference type="Proteomes" id="UP000663946">
    <property type="component" value="Chromosome 1"/>
</dbReference>
<organism evidence="1 2">
    <name type="scientific">Agrobacterium tumefaciens</name>
    <dbReference type="NCBI Taxonomy" id="358"/>
    <lineage>
        <taxon>Bacteria</taxon>
        <taxon>Pseudomonadati</taxon>
        <taxon>Pseudomonadota</taxon>
        <taxon>Alphaproteobacteria</taxon>
        <taxon>Hyphomicrobiales</taxon>
        <taxon>Rhizobiaceae</taxon>
        <taxon>Rhizobium/Agrobacterium group</taxon>
        <taxon>Agrobacterium</taxon>
        <taxon>Agrobacterium tumefaciens complex</taxon>
    </lineage>
</organism>
<proteinExistence type="predicted"/>
<reference evidence="1" key="1">
    <citation type="submission" date="2020-02" db="EMBL/GenBank/DDBJ databases">
        <title>Unexpected conservation and global transmission of agrobacterial virulence plasmids.</title>
        <authorList>
            <person name="Weisberg A.J."/>
            <person name="Davis E.W. II"/>
            <person name="Tabima J.R."/>
            <person name="Belcher M.S."/>
            <person name="Miller M."/>
            <person name="Kuo C.-H."/>
            <person name="Loper J.E."/>
            <person name="Grunwald N.J."/>
            <person name="Putnam M.L."/>
            <person name="Chang J.H."/>
        </authorList>
    </citation>
    <scope>NUCLEOTIDE SEQUENCE</scope>
    <source>
        <strain evidence="1">Q15/94</strain>
    </source>
</reference>
<evidence type="ECO:0000313" key="2">
    <source>
        <dbReference type="Proteomes" id="UP000663946"/>
    </source>
</evidence>
<dbReference type="AlphaFoldDB" id="A0AAJ4N0F3"/>
<sequence length="133" mass="15168">MASFRDIKRRARRDVQLHLRVPALYLASIDAVPVRCFVRVHTKFQALGDMKGTNFNYAEREDITPRIIIWREEIPQPVRNAIISVEAGEAYYLDNIQPPDDLTITAMVLQMDADDPHLVALPNPTTYVPPESP</sequence>
<protein>
    <submittedName>
        <fullName evidence="1">Uncharacterized protein</fullName>
    </submittedName>
</protein>
<name>A0AAJ4N0F3_AGRTU</name>
<accession>A0AAJ4N0F3</accession>
<evidence type="ECO:0000313" key="1">
    <source>
        <dbReference type="EMBL" id="QTG12351.1"/>
    </source>
</evidence>
<dbReference type="RefSeq" id="WP_333721820.1">
    <property type="nucleotide sequence ID" value="NZ_CP049216.1"/>
</dbReference>
<gene>
    <name evidence="1" type="ORF">G6M86_03440</name>
</gene>